<dbReference type="Proteomes" id="UP001597474">
    <property type="component" value="Unassembled WGS sequence"/>
</dbReference>
<comment type="caution">
    <text evidence="3">The sequence shown here is derived from an EMBL/GenBank/DDBJ whole genome shotgun (WGS) entry which is preliminary data.</text>
</comment>
<dbReference type="SUPFAM" id="SSF56524">
    <property type="entry name" value="Oxidoreductase molybdopterin-binding domain"/>
    <property type="match status" value="1"/>
</dbReference>
<dbReference type="EMBL" id="JBHUMP010000008">
    <property type="protein sequence ID" value="MFD2740129.1"/>
    <property type="molecule type" value="Genomic_DNA"/>
</dbReference>
<keyword evidence="1" id="KW-0732">Signal</keyword>
<proteinExistence type="predicted"/>
<dbReference type="Gene3D" id="3.90.420.10">
    <property type="entry name" value="Oxidoreductase, molybdopterin-binding domain"/>
    <property type="match status" value="1"/>
</dbReference>
<reference evidence="4" key="1">
    <citation type="journal article" date="2019" name="Int. J. Syst. Evol. Microbiol.">
        <title>The Global Catalogue of Microorganisms (GCM) 10K type strain sequencing project: providing services to taxonomists for standard genome sequencing and annotation.</title>
        <authorList>
            <consortium name="The Broad Institute Genomics Platform"/>
            <consortium name="The Broad Institute Genome Sequencing Center for Infectious Disease"/>
            <person name="Wu L."/>
            <person name="Ma J."/>
        </authorList>
    </citation>
    <scope>NUCLEOTIDE SEQUENCE [LARGE SCALE GENOMIC DNA]</scope>
    <source>
        <strain evidence="4">TISTR 2562</strain>
    </source>
</reference>
<name>A0ABW5U376_9RHOB</name>
<dbReference type="InterPro" id="IPR000572">
    <property type="entry name" value="OxRdtase_Mopterin-bd_dom"/>
</dbReference>
<evidence type="ECO:0000259" key="2">
    <source>
        <dbReference type="Pfam" id="PF00174"/>
    </source>
</evidence>
<dbReference type="Pfam" id="PF00174">
    <property type="entry name" value="Oxidored_molyb"/>
    <property type="match status" value="1"/>
</dbReference>
<sequence length="159" mass="17583">MTRQAIEMVKFCLVAALMALPTLGHAADILTVNAHGAAESFSMEELQEMPQTTVVTKNDYVETTTTFVGPKLRDVLAGQDIGPESELIMTALNDFTVRAPASDAYEHDVILALSMDGKPMSIRDKGPIWVIYPMDDEPKLRDDIYNGRLVWQLKSIAVE</sequence>
<dbReference type="RefSeq" id="WP_386374392.1">
    <property type="nucleotide sequence ID" value="NZ_JBHUMP010000008.1"/>
</dbReference>
<evidence type="ECO:0000256" key="1">
    <source>
        <dbReference type="SAM" id="SignalP"/>
    </source>
</evidence>
<keyword evidence="4" id="KW-1185">Reference proteome</keyword>
<evidence type="ECO:0000313" key="3">
    <source>
        <dbReference type="EMBL" id="MFD2740129.1"/>
    </source>
</evidence>
<organism evidence="3 4">
    <name type="scientific">Sulfitobacter aestuarii</name>
    <dbReference type="NCBI Taxonomy" id="2161676"/>
    <lineage>
        <taxon>Bacteria</taxon>
        <taxon>Pseudomonadati</taxon>
        <taxon>Pseudomonadota</taxon>
        <taxon>Alphaproteobacteria</taxon>
        <taxon>Rhodobacterales</taxon>
        <taxon>Roseobacteraceae</taxon>
        <taxon>Sulfitobacter</taxon>
    </lineage>
</organism>
<evidence type="ECO:0000313" key="4">
    <source>
        <dbReference type="Proteomes" id="UP001597474"/>
    </source>
</evidence>
<protein>
    <submittedName>
        <fullName evidence="3">Molybdopterin-dependent oxidoreductase</fullName>
    </submittedName>
</protein>
<dbReference type="InterPro" id="IPR036374">
    <property type="entry name" value="OxRdtase_Mopterin-bd_sf"/>
</dbReference>
<feature type="signal peptide" evidence="1">
    <location>
        <begin position="1"/>
        <end position="26"/>
    </location>
</feature>
<gene>
    <name evidence="3" type="ORF">ACFSUD_11145</name>
</gene>
<feature type="chain" id="PRO_5046480350" evidence="1">
    <location>
        <begin position="27"/>
        <end position="159"/>
    </location>
</feature>
<accession>A0ABW5U376</accession>
<feature type="domain" description="Oxidoreductase molybdopterin-binding" evidence="2">
    <location>
        <begin position="40"/>
        <end position="133"/>
    </location>
</feature>